<evidence type="ECO:0000313" key="3">
    <source>
        <dbReference type="RefSeq" id="XP_003744544.1"/>
    </source>
</evidence>
<protein>
    <submittedName>
        <fullName evidence="3">Uncharacterized protein LOC100906310</fullName>
    </submittedName>
</protein>
<keyword evidence="1" id="KW-0472">Membrane</keyword>
<feature type="transmembrane region" description="Helical" evidence="1">
    <location>
        <begin position="56"/>
        <end position="78"/>
    </location>
</feature>
<dbReference type="Proteomes" id="UP000694867">
    <property type="component" value="Unplaced"/>
</dbReference>
<sequence>MKYDSVHSTEAKLVDPASDIVEVGACDEVQIPVGDKKVERNPEKPVEYSIKCGTPAYVAAASLVLIAVILIVGAYITFLQLLSLYVSESCAESSEESHHPLRDRNDNC</sequence>
<dbReference type="RefSeq" id="XP_003744544.1">
    <property type="nucleotide sequence ID" value="XM_003744496.1"/>
</dbReference>
<evidence type="ECO:0000256" key="1">
    <source>
        <dbReference type="SAM" id="Phobius"/>
    </source>
</evidence>
<gene>
    <name evidence="3" type="primary">LOC100906310</name>
</gene>
<dbReference type="AlphaFoldDB" id="A0AAJ6QUL1"/>
<proteinExistence type="predicted"/>
<organism evidence="2 3">
    <name type="scientific">Galendromus occidentalis</name>
    <name type="common">western predatory mite</name>
    <dbReference type="NCBI Taxonomy" id="34638"/>
    <lineage>
        <taxon>Eukaryota</taxon>
        <taxon>Metazoa</taxon>
        <taxon>Ecdysozoa</taxon>
        <taxon>Arthropoda</taxon>
        <taxon>Chelicerata</taxon>
        <taxon>Arachnida</taxon>
        <taxon>Acari</taxon>
        <taxon>Parasitiformes</taxon>
        <taxon>Mesostigmata</taxon>
        <taxon>Gamasina</taxon>
        <taxon>Phytoseioidea</taxon>
        <taxon>Phytoseiidae</taxon>
        <taxon>Typhlodrominae</taxon>
        <taxon>Galendromus</taxon>
    </lineage>
</organism>
<keyword evidence="1" id="KW-0812">Transmembrane</keyword>
<keyword evidence="2" id="KW-1185">Reference proteome</keyword>
<evidence type="ECO:0000313" key="2">
    <source>
        <dbReference type="Proteomes" id="UP000694867"/>
    </source>
</evidence>
<reference evidence="3" key="1">
    <citation type="submission" date="2025-08" db="UniProtKB">
        <authorList>
            <consortium name="RefSeq"/>
        </authorList>
    </citation>
    <scope>IDENTIFICATION</scope>
</reference>
<dbReference type="KEGG" id="goe:100906310"/>
<name>A0AAJ6QUL1_9ACAR</name>
<keyword evidence="1" id="KW-1133">Transmembrane helix</keyword>
<accession>A0AAJ6QUL1</accession>
<dbReference type="GeneID" id="100906310"/>